<accession>A0A8J7JUH3</accession>
<gene>
    <name evidence="1" type="ORF">IQ247_12185</name>
</gene>
<evidence type="ECO:0000313" key="1">
    <source>
        <dbReference type="EMBL" id="MBE9213415.1"/>
    </source>
</evidence>
<evidence type="ECO:0008006" key="3">
    <source>
        <dbReference type="Google" id="ProtNLM"/>
    </source>
</evidence>
<protein>
    <recommendedName>
        <fullName evidence="3">DUF2281 domain-containing protein</fullName>
    </recommendedName>
</protein>
<dbReference type="EMBL" id="JADEWL010000032">
    <property type="protein sequence ID" value="MBE9213415.1"/>
    <property type="molecule type" value="Genomic_DNA"/>
</dbReference>
<evidence type="ECO:0000313" key="2">
    <source>
        <dbReference type="Proteomes" id="UP000620559"/>
    </source>
</evidence>
<comment type="caution">
    <text evidence="1">The sequence shown here is derived from an EMBL/GenBank/DDBJ whole genome shotgun (WGS) entry which is preliminary data.</text>
</comment>
<keyword evidence="2" id="KW-1185">Reference proteome</keyword>
<reference evidence="1" key="1">
    <citation type="submission" date="2020-10" db="EMBL/GenBank/DDBJ databases">
        <authorList>
            <person name="Castelo-Branco R."/>
            <person name="Eusebio N."/>
            <person name="Adriana R."/>
            <person name="Vieira A."/>
            <person name="Brugerolle De Fraissinette N."/>
            <person name="Rezende De Castro R."/>
            <person name="Schneider M.P."/>
            <person name="Vasconcelos V."/>
            <person name="Leao P.N."/>
        </authorList>
    </citation>
    <scope>NUCLEOTIDE SEQUENCE</scope>
    <source>
        <strain evidence="1">LEGE 06105</strain>
    </source>
</reference>
<sequence>MNIDELIRQAEQLSPDEQLRLAEYLVESARKQYRAFQFRPPSSDIQESEPNRFPEDISNEQVSGVKIVQERKPGLYPGAFVVHDDFDQPLPDAFWLGEE</sequence>
<dbReference type="Proteomes" id="UP000620559">
    <property type="component" value="Unassembled WGS sequence"/>
</dbReference>
<dbReference type="RefSeq" id="WP_193920314.1">
    <property type="nucleotide sequence ID" value="NZ_JADEWL010000032.1"/>
</dbReference>
<dbReference type="AlphaFoldDB" id="A0A8J7JUH3"/>
<organism evidence="1 2">
    <name type="scientific">Plectonema cf. radiosum LEGE 06105</name>
    <dbReference type="NCBI Taxonomy" id="945769"/>
    <lineage>
        <taxon>Bacteria</taxon>
        <taxon>Bacillati</taxon>
        <taxon>Cyanobacteriota</taxon>
        <taxon>Cyanophyceae</taxon>
        <taxon>Oscillatoriophycideae</taxon>
        <taxon>Oscillatoriales</taxon>
        <taxon>Microcoleaceae</taxon>
        <taxon>Plectonema</taxon>
    </lineage>
</organism>
<proteinExistence type="predicted"/>
<name>A0A8J7JUH3_9CYAN</name>